<evidence type="ECO:0000313" key="4">
    <source>
        <dbReference type="EMBL" id="GAA2214113.1"/>
    </source>
</evidence>
<dbReference type="PROSITE" id="PS50294">
    <property type="entry name" value="WD_REPEATS_REGION"/>
    <property type="match status" value="1"/>
</dbReference>
<keyword evidence="1 3" id="KW-0853">WD repeat</keyword>
<evidence type="ECO:0008006" key="6">
    <source>
        <dbReference type="Google" id="ProtNLM"/>
    </source>
</evidence>
<keyword evidence="2" id="KW-0677">Repeat</keyword>
<dbReference type="PANTHER" id="PTHR22847">
    <property type="entry name" value="WD40 REPEAT PROTEIN"/>
    <property type="match status" value="1"/>
</dbReference>
<proteinExistence type="predicted"/>
<reference evidence="5" key="1">
    <citation type="journal article" date="2019" name="Int. J. Syst. Evol. Microbiol.">
        <title>The Global Catalogue of Microorganisms (GCM) 10K type strain sequencing project: providing services to taxonomists for standard genome sequencing and annotation.</title>
        <authorList>
            <consortium name="The Broad Institute Genomics Platform"/>
            <consortium name="The Broad Institute Genome Sequencing Center for Infectious Disease"/>
            <person name="Wu L."/>
            <person name="Ma J."/>
        </authorList>
    </citation>
    <scope>NUCLEOTIDE SEQUENCE [LARGE SCALE GENOMIC DNA]</scope>
    <source>
        <strain evidence="5">JCM 16114</strain>
    </source>
</reference>
<evidence type="ECO:0000256" key="1">
    <source>
        <dbReference type="ARBA" id="ARBA00022574"/>
    </source>
</evidence>
<dbReference type="Proteomes" id="UP001499843">
    <property type="component" value="Unassembled WGS sequence"/>
</dbReference>
<dbReference type="Gene3D" id="2.130.10.10">
    <property type="entry name" value="YVTN repeat-like/Quinoprotein amine dehydrogenase"/>
    <property type="match status" value="2"/>
</dbReference>
<accession>A0ABP5PT86</accession>
<evidence type="ECO:0000313" key="5">
    <source>
        <dbReference type="Proteomes" id="UP001499843"/>
    </source>
</evidence>
<evidence type="ECO:0000256" key="3">
    <source>
        <dbReference type="PROSITE-ProRule" id="PRU00221"/>
    </source>
</evidence>
<protein>
    <recommendedName>
        <fullName evidence="6">WD40 repeat domain-containing protein</fullName>
    </recommendedName>
</protein>
<dbReference type="PANTHER" id="PTHR22847:SF637">
    <property type="entry name" value="WD REPEAT DOMAIN 5B"/>
    <property type="match status" value="1"/>
</dbReference>
<dbReference type="PROSITE" id="PS50082">
    <property type="entry name" value="WD_REPEATS_2"/>
    <property type="match status" value="1"/>
</dbReference>
<dbReference type="InterPro" id="IPR019775">
    <property type="entry name" value="WD40_repeat_CS"/>
</dbReference>
<dbReference type="SUPFAM" id="SSF50998">
    <property type="entry name" value="Quinoprotein alcohol dehydrogenase-like"/>
    <property type="match status" value="1"/>
</dbReference>
<sequence length="305" mass="31860">MYGHRSEPLPGYGGGVETLAVTQVRGKAIAVTAGNDDTIRTWDLATRKPFRPPLSCACVEYSPMATATRAGKPVIVYGDGEHGLVARDAATGKRVDSKEVLVAPGELSVNGSLVATTTEDGDVAFWELSEGSHARPVDASQVDTVALGDRLIATASGTQIRLWDRTTGQPAGKPIASGGQAEALAIGQVDGRTIVFFWRKYAPGRGGIRLWDAATGEPYGKALSFRSTAMAVTRAGSRTVLVTGHEDGTVIVWDPRTMEPLLPPFSGHHGAVSGVAVTTLEGEPVAVSSGRDGSVRIWDLAGLSG</sequence>
<dbReference type="EMBL" id="BAAAQX010000038">
    <property type="protein sequence ID" value="GAA2214113.1"/>
    <property type="molecule type" value="Genomic_DNA"/>
</dbReference>
<dbReference type="InterPro" id="IPR015943">
    <property type="entry name" value="WD40/YVTN_repeat-like_dom_sf"/>
</dbReference>
<dbReference type="PROSITE" id="PS00678">
    <property type="entry name" value="WD_REPEATS_1"/>
    <property type="match status" value="2"/>
</dbReference>
<dbReference type="InterPro" id="IPR001680">
    <property type="entry name" value="WD40_rpt"/>
</dbReference>
<keyword evidence="5" id="KW-1185">Reference proteome</keyword>
<dbReference type="InterPro" id="IPR020472">
    <property type="entry name" value="WD40_PAC1"/>
</dbReference>
<dbReference type="SMART" id="SM00320">
    <property type="entry name" value="WD40"/>
    <property type="match status" value="4"/>
</dbReference>
<evidence type="ECO:0000256" key="2">
    <source>
        <dbReference type="ARBA" id="ARBA00022737"/>
    </source>
</evidence>
<dbReference type="PRINTS" id="PR00320">
    <property type="entry name" value="GPROTEINBRPT"/>
</dbReference>
<comment type="caution">
    <text evidence="4">The sequence shown here is derived from an EMBL/GenBank/DDBJ whole genome shotgun (WGS) entry which is preliminary data.</text>
</comment>
<gene>
    <name evidence="4" type="ORF">GCM10009850_095770</name>
</gene>
<feature type="repeat" description="WD" evidence="3">
    <location>
        <begin position="265"/>
        <end position="300"/>
    </location>
</feature>
<name>A0ABP5PT86_9ACTN</name>
<dbReference type="Pfam" id="PF00400">
    <property type="entry name" value="WD40"/>
    <property type="match status" value="2"/>
</dbReference>
<dbReference type="InterPro" id="IPR011047">
    <property type="entry name" value="Quinoprotein_ADH-like_sf"/>
</dbReference>
<organism evidence="4 5">
    <name type="scientific">Nonomuraea monospora</name>
    <dbReference type="NCBI Taxonomy" id="568818"/>
    <lineage>
        <taxon>Bacteria</taxon>
        <taxon>Bacillati</taxon>
        <taxon>Actinomycetota</taxon>
        <taxon>Actinomycetes</taxon>
        <taxon>Streptosporangiales</taxon>
        <taxon>Streptosporangiaceae</taxon>
        <taxon>Nonomuraea</taxon>
    </lineage>
</organism>